<dbReference type="InterPro" id="IPR051698">
    <property type="entry name" value="Transposase_11-like"/>
</dbReference>
<feature type="domain" description="H repeat-associated protein N-terminal" evidence="1">
    <location>
        <begin position="66"/>
        <end position="159"/>
    </location>
</feature>
<evidence type="ECO:0000259" key="1">
    <source>
        <dbReference type="Pfam" id="PF13808"/>
    </source>
</evidence>
<sequence length="238" mass="26235">GYGRKAGHFTHHGVEKVIWTKMLRRDALRLLTCNFDHPVLDKRRRMLVTEIDLNSVDLDSENGLLARLASVTDPRMPRGIRHSIVSILGIAAIGTLRGARSFRALGEIAAELPQEALVRLGARISPVTGLRVAPDSSTIRRNLNAIDRNEFDQVLGSWLSDQVAASRCKRREAESQELFGSDDDDETKDLYALAVDGKTLRGARLDNGGQVHLLSALTHDEGIVIAQRNVDGKTNEIT</sequence>
<proteinExistence type="predicted"/>
<feature type="non-terminal residue" evidence="2">
    <location>
        <position position="238"/>
    </location>
</feature>
<dbReference type="PANTHER" id="PTHR30298:SF0">
    <property type="entry name" value="PROTEIN YBFL-RELATED"/>
    <property type="match status" value="1"/>
</dbReference>
<organism evidence="2">
    <name type="scientific">mine drainage metagenome</name>
    <dbReference type="NCBI Taxonomy" id="410659"/>
    <lineage>
        <taxon>unclassified sequences</taxon>
        <taxon>metagenomes</taxon>
        <taxon>ecological metagenomes</taxon>
    </lineage>
</organism>
<reference evidence="2" key="1">
    <citation type="submission" date="2013-08" db="EMBL/GenBank/DDBJ databases">
        <authorList>
            <person name="Mendez C."/>
            <person name="Richter M."/>
            <person name="Ferrer M."/>
            <person name="Sanchez J."/>
        </authorList>
    </citation>
    <scope>NUCLEOTIDE SEQUENCE</scope>
</reference>
<accession>T0YB66</accession>
<evidence type="ECO:0000313" key="2">
    <source>
        <dbReference type="EMBL" id="EQD30373.1"/>
    </source>
</evidence>
<gene>
    <name evidence="2" type="ORF">B2A_14149</name>
</gene>
<dbReference type="AlphaFoldDB" id="T0YB66"/>
<dbReference type="PANTHER" id="PTHR30298">
    <property type="entry name" value="H REPEAT-ASSOCIATED PREDICTED TRANSPOSASE"/>
    <property type="match status" value="1"/>
</dbReference>
<reference evidence="2" key="2">
    <citation type="journal article" date="2014" name="ISME J.">
        <title>Microbial stratification in low pH oxic and suboxic macroscopic growths along an acid mine drainage.</title>
        <authorList>
            <person name="Mendez-Garcia C."/>
            <person name="Mesa V."/>
            <person name="Sprenger R.R."/>
            <person name="Richter M."/>
            <person name="Diez M.S."/>
            <person name="Solano J."/>
            <person name="Bargiela R."/>
            <person name="Golyshina O.V."/>
            <person name="Manteca A."/>
            <person name="Ramos J.L."/>
            <person name="Gallego J.R."/>
            <person name="Llorente I."/>
            <person name="Martins Dos Santos V.A."/>
            <person name="Jensen O.N."/>
            <person name="Pelaez A.I."/>
            <person name="Sanchez J."/>
            <person name="Ferrer M."/>
        </authorList>
    </citation>
    <scope>NUCLEOTIDE SEQUENCE</scope>
</reference>
<dbReference type="InterPro" id="IPR032806">
    <property type="entry name" value="YbfD_N"/>
</dbReference>
<dbReference type="EMBL" id="AUZZ01010264">
    <property type="protein sequence ID" value="EQD30373.1"/>
    <property type="molecule type" value="Genomic_DNA"/>
</dbReference>
<dbReference type="Pfam" id="PF13808">
    <property type="entry name" value="DDE_Tnp_1_assoc"/>
    <property type="match status" value="1"/>
</dbReference>
<comment type="caution">
    <text evidence="2">The sequence shown here is derived from an EMBL/GenBank/DDBJ whole genome shotgun (WGS) entry which is preliminary data.</text>
</comment>
<name>T0YB66_9ZZZZ</name>
<feature type="non-terminal residue" evidence="2">
    <location>
        <position position="1"/>
    </location>
</feature>
<protein>
    <submittedName>
        <fullName evidence="2">Transposase tnpA</fullName>
    </submittedName>
</protein>